<feature type="compositionally biased region" description="Basic and acidic residues" evidence="5">
    <location>
        <begin position="328"/>
        <end position="340"/>
    </location>
</feature>
<proteinExistence type="predicted"/>
<reference evidence="9" key="1">
    <citation type="submission" date="2016-12" db="EMBL/GenBank/DDBJ databases">
        <authorList>
            <person name="Varghese N."/>
            <person name="Submissions S."/>
        </authorList>
    </citation>
    <scope>NUCLEOTIDE SEQUENCE [LARGE SCALE GENOMIC DNA]</scope>
    <source>
        <strain evidence="9">DSM 16779</strain>
    </source>
</reference>
<evidence type="ECO:0000256" key="2">
    <source>
        <dbReference type="ARBA" id="ARBA00022692"/>
    </source>
</evidence>
<dbReference type="PANTHER" id="PTHR36985">
    <property type="entry name" value="TRANSLOCATION AND ASSEMBLY MODULE SUBUNIT TAMB"/>
    <property type="match status" value="1"/>
</dbReference>
<dbReference type="Pfam" id="PF05359">
    <property type="entry name" value="DUF748"/>
    <property type="match status" value="1"/>
</dbReference>
<dbReference type="InterPro" id="IPR008023">
    <property type="entry name" value="DUF748"/>
</dbReference>
<dbReference type="GO" id="GO:0005886">
    <property type="term" value="C:plasma membrane"/>
    <property type="evidence" value="ECO:0007669"/>
    <property type="project" value="InterPro"/>
</dbReference>
<keyword evidence="9" id="KW-1185">Reference proteome</keyword>
<keyword evidence="2 6" id="KW-0812">Transmembrane</keyword>
<feature type="transmembrane region" description="Helical" evidence="6">
    <location>
        <begin position="30"/>
        <end position="52"/>
    </location>
</feature>
<name>A0A1N6J6J1_9FLAO</name>
<evidence type="ECO:0000256" key="3">
    <source>
        <dbReference type="ARBA" id="ARBA00022989"/>
    </source>
</evidence>
<evidence type="ECO:0000256" key="1">
    <source>
        <dbReference type="ARBA" id="ARBA00004167"/>
    </source>
</evidence>
<evidence type="ECO:0000259" key="7">
    <source>
        <dbReference type="Pfam" id="PF04357"/>
    </source>
</evidence>
<evidence type="ECO:0000313" key="8">
    <source>
        <dbReference type="EMBL" id="SIO39716.1"/>
    </source>
</evidence>
<accession>A0A1N6J6J1</accession>
<dbReference type="EMBL" id="FSRQ01000006">
    <property type="protein sequence ID" value="SIO39716.1"/>
    <property type="molecule type" value="Genomic_DNA"/>
</dbReference>
<organism evidence="8 9">
    <name type="scientific">Chryseobacterium scophthalmum</name>
    <dbReference type="NCBI Taxonomy" id="59733"/>
    <lineage>
        <taxon>Bacteria</taxon>
        <taxon>Pseudomonadati</taxon>
        <taxon>Bacteroidota</taxon>
        <taxon>Flavobacteriia</taxon>
        <taxon>Flavobacteriales</taxon>
        <taxon>Weeksellaceae</taxon>
        <taxon>Chryseobacterium group</taxon>
        <taxon>Chryseobacterium</taxon>
    </lineage>
</organism>
<keyword evidence="4 6" id="KW-0472">Membrane</keyword>
<evidence type="ECO:0000256" key="6">
    <source>
        <dbReference type="SAM" id="Phobius"/>
    </source>
</evidence>
<dbReference type="PANTHER" id="PTHR36985:SF1">
    <property type="entry name" value="TRANSLOCATION AND ASSEMBLY MODULE SUBUNIT TAMB"/>
    <property type="match status" value="1"/>
</dbReference>
<evidence type="ECO:0000256" key="5">
    <source>
        <dbReference type="SAM" id="MobiDB-lite"/>
    </source>
</evidence>
<comment type="subcellular location">
    <subcellularLocation>
        <location evidence="1">Membrane</location>
        <topology evidence="1">Single-pass membrane protein</topology>
    </subcellularLocation>
</comment>
<sequence>MKQSVRQPKNELYICLNHKNLKLKFNKRKILRGIVITIISFVVLIILLILSLRLPVVQNFVKDKLIVYLEKKIKTKVSLDKVYIAFPNSLVMENLYLKGQNIDTLLAVKKFDVGLDMWKLINSKADITSIDLEGVRANVVRKPDGKFNFDYIIDAFATSDKEQEQKPSKPFIISLDKIKLKDIGITFNDQQSRNDIKVYFKSFDTRVKTFDLQNNSYAVNDINLDGLKLKLKQDLVKEVAANVEEKVDSLNQKKAMKLGLNKINLTNFDIDYGDDNTKTFAKVLFKELSTKVNSIDLENNDYNVGNVYLTGANINANLFLPTKNANPKNEEKPEVSKNSAKEKAMKVLLGRLHLDDVKIAYNNTAIAPTKSGMDFNHLNFDKLNIDVRNFKMENNGFAGSVKSAEIQESRGLDIQKFNTDFVYAEKEAYLKNLYLQTPKTILRDEVILNYNSIDQLSFNLGAVKISADIRDSKIGFSDILNLVPTLKNTAPFNKYPNATLNVNALVNGTVNDLMIQNLKVSGLDQLRVLASGKIKNAMNPDQLYYDLKIAEVSSSSKTIYNLVPKNTIPNNITLPSSFTIRGTAKGTTKVVDANLRLTSTLGNAAVIAKADMRKKNRETFDVKANLQSLQIGKLIQNKDIGSVTATINAKGQGFDPKTMSANLSGDVRSATYNGYTYQNMNLKGKINRGAYDIDLNSKDPNANLHLAASGVYDEKNPTVKVNGNINKLDLNKLGFYSSPMIIAGGIDADFKSLDPDNLNGYLNLKDFAISDTKEVYPIQEVRLNAVSRADSTLIQFNSQIADVELNGKYKLTQIFGALSQTINQYYQFQKPGKAQKIDAGQFFTINAAIKNDDLIRKFVPDLKSFETINITGNYNADSQKIELDAKIPQVLYGTNTLENTNLKITNENQALQYDLSVAALKSESFALNKVNINGDVANNIINYNITTKDDKDQTQFLIAGNAKSLNDVTEISLNPNGLKLNYMDWTVAENNKIQIFSQGIVADNFKLSNSGAEISLQSESSSPTSPLNVSLKDFKIETITEIIKKDSLLAKGTINGTAQLRDLTKNMTFTSDINVSDLIVYGSPVGNLAIKVNNQSANLLNADIALSGNNNDVKILGNYNTTSSTFDLNLNMNQLQMKTLQGFSMNAITNTEGYLSGDLKITGTTTAPRILGDIKLNNVGLMIAQTGSDFRNINDKIGFTNRGIEFDDFKIKDKDGNALNIDGQILTQTYRDFAFNLDLKAKDFKVVNSEKSNDAMMYGILAIDAALKVGGNLDLPKVDGRLAVSEKTDFTFVLPQSSPSLQERDGIVEFIDQDQIALNKTIKADSVKAESPIKGLDVNVNIEVDKEAKMSIIIDKANGDFVKLQGEADLTGGIDPSGKTTLVGVYQVEKGSYEMSVSLLKRKFDIQKGSTITWTGEPTTAKLDITAIYKTNAAPIDLVEQQFGGNPADLNQFKQRIPFNTLLILKGELLKPDISFDITTDEKNNAVSSTVTETVDGKLSQLRQDENEMNKQVFALLLLNRFIGENPFESNSGVSAETLARQSVSKILSQQLNNIASNLIKGVDLNFDLESTEDYSTGQQNTRTDLNIDISKKLLNDRLKVTVGSNFGLEGEARQNENTTNIAGDVTIDYSLSRDGRYMLRAYRKNDYQVALQGQIIETGVGFIITLDYDKFRDIFRKSRNQRNKEIRENKRKQDNQVVEFK</sequence>
<feature type="region of interest" description="Disordered" evidence="5">
    <location>
        <begin position="321"/>
        <end position="340"/>
    </location>
</feature>
<dbReference type="GO" id="GO:0009306">
    <property type="term" value="P:protein secretion"/>
    <property type="evidence" value="ECO:0007669"/>
    <property type="project" value="InterPro"/>
</dbReference>
<feature type="domain" description="Translocation and assembly module TamB C-terminal" evidence="7">
    <location>
        <begin position="1208"/>
        <end position="1653"/>
    </location>
</feature>
<keyword evidence="3 6" id="KW-1133">Transmembrane helix</keyword>
<dbReference type="STRING" id="59733.SAMN05421769_4148"/>
<dbReference type="Pfam" id="PF04357">
    <property type="entry name" value="TamB"/>
    <property type="match status" value="1"/>
</dbReference>
<evidence type="ECO:0000256" key="4">
    <source>
        <dbReference type="ARBA" id="ARBA00023136"/>
    </source>
</evidence>
<protein>
    <recommendedName>
        <fullName evidence="7">Translocation and assembly module TamB C-terminal domain-containing protein</fullName>
    </recommendedName>
</protein>
<dbReference type="Proteomes" id="UP000184782">
    <property type="component" value="Unassembled WGS sequence"/>
</dbReference>
<dbReference type="InterPro" id="IPR007452">
    <property type="entry name" value="TamB_C"/>
</dbReference>
<evidence type="ECO:0000313" key="9">
    <source>
        <dbReference type="Proteomes" id="UP000184782"/>
    </source>
</evidence>
<gene>
    <name evidence="8" type="ORF">SAMN05421769_4148</name>
</gene>